<reference evidence="2 3" key="1">
    <citation type="submission" date="2018-05" db="EMBL/GenBank/DDBJ databases">
        <title>Pedobacter paludis sp. nov., isolated from wetland soil.</title>
        <authorList>
            <person name="Zhang Y."/>
            <person name="Wang G."/>
        </authorList>
    </citation>
    <scope>NUCLEOTIDE SEQUENCE [LARGE SCALE GENOMIC DNA]</scope>
    <source>
        <strain evidence="2 3">KCTC22721</strain>
    </source>
</reference>
<sequence>MIKRKLKQQEIDLISYMIEITEEGKRIVSKLPEIFVEEMNDGGMGSLRVVVDGEDNRRTGGVLVDKDFYDEDGMLLIVSIILDADKNFYELDIFKGDFSPLRRFPSVP</sequence>
<feature type="domain" description="DUF6984" evidence="1">
    <location>
        <begin position="3"/>
        <end position="105"/>
    </location>
</feature>
<dbReference type="InterPro" id="IPR054253">
    <property type="entry name" value="DUF6984"/>
</dbReference>
<dbReference type="EMBL" id="QGNZ01000001">
    <property type="protein sequence ID" value="PWS29291.1"/>
    <property type="molecule type" value="Genomic_DNA"/>
</dbReference>
<name>A0A317EQX3_9SPHI</name>
<dbReference type="AlphaFoldDB" id="A0A317EQX3"/>
<evidence type="ECO:0000313" key="2">
    <source>
        <dbReference type="EMBL" id="PWS29291.1"/>
    </source>
</evidence>
<accession>A0A317EQX3</accession>
<comment type="caution">
    <text evidence="2">The sequence shown here is derived from an EMBL/GenBank/DDBJ whole genome shotgun (WGS) entry which is preliminary data.</text>
</comment>
<protein>
    <recommendedName>
        <fullName evidence="1">DUF6984 domain-containing protein</fullName>
    </recommendedName>
</protein>
<dbReference type="Proteomes" id="UP000245379">
    <property type="component" value="Unassembled WGS sequence"/>
</dbReference>
<evidence type="ECO:0000313" key="3">
    <source>
        <dbReference type="Proteomes" id="UP000245379"/>
    </source>
</evidence>
<dbReference type="OrthoDB" id="1050330at2"/>
<evidence type="ECO:0000259" key="1">
    <source>
        <dbReference type="Pfam" id="PF22480"/>
    </source>
</evidence>
<keyword evidence="3" id="KW-1185">Reference proteome</keyword>
<dbReference type="Pfam" id="PF22480">
    <property type="entry name" value="DUF6984"/>
    <property type="match status" value="1"/>
</dbReference>
<dbReference type="RefSeq" id="WP_109924720.1">
    <property type="nucleotide sequence ID" value="NZ_QGNZ01000001.1"/>
</dbReference>
<gene>
    <name evidence="2" type="ORF">DHW03_05595</name>
</gene>
<organism evidence="2 3">
    <name type="scientific">Pedobacter yonginense</name>
    <dbReference type="NCBI Taxonomy" id="651869"/>
    <lineage>
        <taxon>Bacteria</taxon>
        <taxon>Pseudomonadati</taxon>
        <taxon>Bacteroidota</taxon>
        <taxon>Sphingobacteriia</taxon>
        <taxon>Sphingobacteriales</taxon>
        <taxon>Sphingobacteriaceae</taxon>
        <taxon>Pedobacter</taxon>
    </lineage>
</organism>
<proteinExistence type="predicted"/>